<dbReference type="InterPro" id="IPR043957">
    <property type="entry name" value="Vanin_C"/>
</dbReference>
<gene>
    <name evidence="4" type="ORF">AFUS01_LOCUS301</name>
</gene>
<feature type="domain" description="CN hydrolase" evidence="3">
    <location>
        <begin position="39"/>
        <end position="318"/>
    </location>
</feature>
<sequence length="528" mass="59522">MKLFLLFVICFFQVYKIQTCCASLGTSDSVKDKKLLDFYTAAVVEYAADEGTENLNPEQILWKNVENYGRIMAQAAEEENVDIIVFPENGLTSALFSSLKKNITFAPLLQKIPEVGVNPCRRDELLIVVQSEVIQHLSCSAKANRMYLVVNLGETVSTSNNEISEGETRDLRYNTAVVFDRDGTIVAKYRKYNLFAEPQFDAPEIPELSTFTTDFGVTFGVFICFDLLFEQPAKQLVANEITHFVFPTSWIDELPFLTAIQAQMFWASSSKATLLASGYHNPEFGKMGSGIYLPSGQPLNYTFNPDSGTQVVYAKVPKIPERATTKSTIVNTNVHKNMESLFAMHFYYRENLGNYTGVTLPMTPGENKISACDNEFCCEVQYTYIDSHSVGTSLPEEMKTATHKLIVFNQQRKFSSPSVVRLMGLQICSVVRCLNDTMESCAEYSTKPDHDLLPGFEAIQLSASPFKVFQHSQPGFTTLDTTLEVIPLELFEQKLEEERRDYSVKSNSIKEFQIQTIALFNRVFSSEE</sequence>
<evidence type="ECO:0000256" key="1">
    <source>
        <dbReference type="ARBA" id="ARBA00022801"/>
    </source>
</evidence>
<dbReference type="PROSITE" id="PS50263">
    <property type="entry name" value="CN_HYDROLASE"/>
    <property type="match status" value="1"/>
</dbReference>
<dbReference type="InterPro" id="IPR040154">
    <property type="entry name" value="Biotinidase/VNN"/>
</dbReference>
<evidence type="ECO:0000313" key="5">
    <source>
        <dbReference type="Proteomes" id="UP000708208"/>
    </source>
</evidence>
<dbReference type="InterPro" id="IPR003010">
    <property type="entry name" value="C-N_Hydrolase"/>
</dbReference>
<comment type="caution">
    <text evidence="4">The sequence shown here is derived from an EMBL/GenBank/DDBJ whole genome shotgun (WGS) entry which is preliminary data.</text>
</comment>
<evidence type="ECO:0000259" key="3">
    <source>
        <dbReference type="PROSITE" id="PS50263"/>
    </source>
</evidence>
<dbReference type="OrthoDB" id="10250282at2759"/>
<evidence type="ECO:0000313" key="4">
    <source>
        <dbReference type="EMBL" id="CAG7637540.1"/>
    </source>
</evidence>
<name>A0A8J2J0B6_9HEXA</name>
<dbReference type="AlphaFoldDB" id="A0A8J2J0B6"/>
<keyword evidence="2" id="KW-0732">Signal</keyword>
<dbReference type="Pfam" id="PF19018">
    <property type="entry name" value="Vanin_C"/>
    <property type="match status" value="1"/>
</dbReference>
<proteinExistence type="predicted"/>
<feature type="chain" id="PRO_5035202733" description="CN hydrolase domain-containing protein" evidence="2">
    <location>
        <begin position="20"/>
        <end position="528"/>
    </location>
</feature>
<dbReference type="Proteomes" id="UP000708208">
    <property type="component" value="Unassembled WGS sequence"/>
</dbReference>
<protein>
    <recommendedName>
        <fullName evidence="3">CN hydrolase domain-containing protein</fullName>
    </recommendedName>
</protein>
<organism evidence="4 5">
    <name type="scientific">Allacma fusca</name>
    <dbReference type="NCBI Taxonomy" id="39272"/>
    <lineage>
        <taxon>Eukaryota</taxon>
        <taxon>Metazoa</taxon>
        <taxon>Ecdysozoa</taxon>
        <taxon>Arthropoda</taxon>
        <taxon>Hexapoda</taxon>
        <taxon>Collembola</taxon>
        <taxon>Symphypleona</taxon>
        <taxon>Sminthuridae</taxon>
        <taxon>Allacma</taxon>
    </lineage>
</organism>
<reference evidence="4" key="1">
    <citation type="submission" date="2021-06" db="EMBL/GenBank/DDBJ databases">
        <authorList>
            <person name="Hodson N. C."/>
            <person name="Mongue J. A."/>
            <person name="Jaron S. K."/>
        </authorList>
    </citation>
    <scope>NUCLEOTIDE SEQUENCE</scope>
</reference>
<feature type="signal peptide" evidence="2">
    <location>
        <begin position="1"/>
        <end position="19"/>
    </location>
</feature>
<dbReference type="GO" id="GO:0016787">
    <property type="term" value="F:hydrolase activity"/>
    <property type="evidence" value="ECO:0007669"/>
    <property type="project" value="UniProtKB-KW"/>
</dbReference>
<keyword evidence="5" id="KW-1185">Reference proteome</keyword>
<dbReference type="PANTHER" id="PTHR10609:SF14">
    <property type="entry name" value="BIOTINIDASE"/>
    <property type="match status" value="1"/>
</dbReference>
<dbReference type="PANTHER" id="PTHR10609">
    <property type="entry name" value="BIOTINIDASE-RELATED"/>
    <property type="match status" value="1"/>
</dbReference>
<dbReference type="Pfam" id="PF00795">
    <property type="entry name" value="CN_hydrolase"/>
    <property type="match status" value="1"/>
</dbReference>
<dbReference type="EMBL" id="CAJVCH010001245">
    <property type="protein sequence ID" value="CAG7637540.1"/>
    <property type="molecule type" value="Genomic_DNA"/>
</dbReference>
<accession>A0A8J2J0B6</accession>
<evidence type="ECO:0000256" key="2">
    <source>
        <dbReference type="SAM" id="SignalP"/>
    </source>
</evidence>
<keyword evidence="1" id="KW-0378">Hydrolase</keyword>